<dbReference type="CDD" id="cd00063">
    <property type="entry name" value="FN3"/>
    <property type="match status" value="1"/>
</dbReference>
<feature type="region of interest" description="Disordered" evidence="2">
    <location>
        <begin position="526"/>
        <end position="545"/>
    </location>
</feature>
<dbReference type="InterPro" id="IPR008963">
    <property type="entry name" value="Purple_acid_Pase-like_N"/>
</dbReference>
<dbReference type="InterPro" id="IPR003961">
    <property type="entry name" value="FN3_dom"/>
</dbReference>
<dbReference type="SMART" id="SM00758">
    <property type="entry name" value="PA14"/>
    <property type="match status" value="1"/>
</dbReference>
<dbReference type="SUPFAM" id="SSF49265">
    <property type="entry name" value="Fibronectin type III"/>
    <property type="match status" value="1"/>
</dbReference>
<dbReference type="InterPro" id="IPR013783">
    <property type="entry name" value="Ig-like_fold"/>
</dbReference>
<evidence type="ECO:0000259" key="3">
    <source>
        <dbReference type="PROSITE" id="PS50853"/>
    </source>
</evidence>
<dbReference type="Pfam" id="PF07691">
    <property type="entry name" value="PA14"/>
    <property type="match status" value="1"/>
</dbReference>
<dbReference type="GO" id="GO:0046872">
    <property type="term" value="F:metal ion binding"/>
    <property type="evidence" value="ECO:0007669"/>
    <property type="project" value="InterPro"/>
</dbReference>
<dbReference type="Pfam" id="PF16656">
    <property type="entry name" value="Pur_ac_phosph_N"/>
    <property type="match status" value="1"/>
</dbReference>
<feature type="compositionally biased region" description="Polar residues" evidence="2">
    <location>
        <begin position="526"/>
        <end position="537"/>
    </location>
</feature>
<dbReference type="Proteomes" id="UP000177310">
    <property type="component" value="Unassembled WGS sequence"/>
</dbReference>
<comment type="caution">
    <text evidence="5">The sequence shown here is derived from an EMBL/GenBank/DDBJ whole genome shotgun (WGS) entry which is preliminary data.</text>
</comment>
<evidence type="ECO:0000313" key="5">
    <source>
        <dbReference type="EMBL" id="OGY52420.1"/>
    </source>
</evidence>
<dbReference type="AlphaFoldDB" id="A0A1G1YL59"/>
<dbReference type="SUPFAM" id="SSF56988">
    <property type="entry name" value="Anthrax protective antigen"/>
    <property type="match status" value="1"/>
</dbReference>
<dbReference type="Gene3D" id="3.90.182.10">
    <property type="entry name" value="Toxin - Anthrax Protective Antigen,domain 1"/>
    <property type="match status" value="1"/>
</dbReference>
<dbReference type="PROSITE" id="PS51820">
    <property type="entry name" value="PA14"/>
    <property type="match status" value="1"/>
</dbReference>
<dbReference type="EMBL" id="MHIL01000004">
    <property type="protein sequence ID" value="OGY52420.1"/>
    <property type="molecule type" value="Genomic_DNA"/>
</dbReference>
<evidence type="ECO:0000256" key="1">
    <source>
        <dbReference type="ARBA" id="ARBA00022737"/>
    </source>
</evidence>
<dbReference type="SMART" id="SM00060">
    <property type="entry name" value="FN3"/>
    <property type="match status" value="3"/>
</dbReference>
<dbReference type="Gene3D" id="2.60.40.10">
    <property type="entry name" value="Immunoglobulins"/>
    <property type="match status" value="1"/>
</dbReference>
<dbReference type="InterPro" id="IPR037524">
    <property type="entry name" value="PA14/GLEYA"/>
</dbReference>
<organism evidence="5 6">
    <name type="scientific">Candidatus Buchananbacteria bacterium RIFCSPHIGHO2_02_FULL_56_16</name>
    <dbReference type="NCBI Taxonomy" id="1797542"/>
    <lineage>
        <taxon>Bacteria</taxon>
        <taxon>Candidatus Buchananiibacteriota</taxon>
    </lineage>
</organism>
<feature type="domain" description="PA14" evidence="4">
    <location>
        <begin position="383"/>
        <end position="528"/>
    </location>
</feature>
<reference evidence="5 6" key="1">
    <citation type="journal article" date="2016" name="Nat. Commun.">
        <title>Thousands of microbial genomes shed light on interconnected biogeochemical processes in an aquifer system.</title>
        <authorList>
            <person name="Anantharaman K."/>
            <person name="Brown C.T."/>
            <person name="Hug L.A."/>
            <person name="Sharon I."/>
            <person name="Castelle C.J."/>
            <person name="Probst A.J."/>
            <person name="Thomas B.C."/>
            <person name="Singh A."/>
            <person name="Wilkins M.J."/>
            <person name="Karaoz U."/>
            <person name="Brodie E.L."/>
            <person name="Williams K.H."/>
            <person name="Hubbard S.S."/>
            <person name="Banfield J.F."/>
        </authorList>
    </citation>
    <scope>NUCLEOTIDE SEQUENCE [LARGE SCALE GENOMIC DNA]</scope>
</reference>
<dbReference type="GO" id="GO:0003993">
    <property type="term" value="F:acid phosphatase activity"/>
    <property type="evidence" value="ECO:0007669"/>
    <property type="project" value="InterPro"/>
</dbReference>
<dbReference type="SUPFAM" id="SSF49363">
    <property type="entry name" value="Purple acid phosphatase, N-terminal domain"/>
    <property type="match status" value="1"/>
</dbReference>
<keyword evidence="1" id="KW-0677">Repeat</keyword>
<dbReference type="PANTHER" id="PTHR46708">
    <property type="entry name" value="TENASCIN"/>
    <property type="match status" value="1"/>
</dbReference>
<accession>A0A1G1YL59</accession>
<evidence type="ECO:0000256" key="2">
    <source>
        <dbReference type="SAM" id="MobiDB-lite"/>
    </source>
</evidence>
<name>A0A1G1YL59_9BACT</name>
<proteinExistence type="predicted"/>
<evidence type="ECO:0000313" key="6">
    <source>
        <dbReference type="Proteomes" id="UP000177310"/>
    </source>
</evidence>
<dbReference type="InterPro" id="IPR015914">
    <property type="entry name" value="PAPs_N"/>
</dbReference>
<feature type="domain" description="Fibronectin type-III" evidence="3">
    <location>
        <begin position="39"/>
        <end position="131"/>
    </location>
</feature>
<sequence length="738" mass="81447">MDHFFTKNYLNKAKKVTTTLVFFGLILLIIGVPATQIQAAEPLRITSITTTVLDKTATISWRTNQPATGKLEYGLNSNSYSVIRQTNLKTSEQSLSISGLEPEMTYYFKVTAQTDLGEVNSFEQTFKTKKLIDTGSPTISRVSVVYTTGTTATIQWYTDEPATTEVDYGSTENYDRSSGDGTMVRIHDITLTGLISGATYHFRVKSKDKNSNTTRWFDMTLRTNITEQADRSELTITEITPVSENDPEITTTGATISWRTNKLAEGTVFYGTSPQQLGSTVGTAAPRDFTHRVALIGLEPNTTYYYALEARDVLGRQVVVEGKAFTTKNDGSVTSQPAPTPRVLGSSTCNVDLKAGQGFFGLYYNLTPAHPDFGTHTEIPIHPTKIADENDWYSDQYFAFDQVDATLNFTNFNIVNSNQPGDPSHFAVHWQAIMDVPNDSSYQYEMTSDDDSWLFIDGKLASDKLGYAHVSLTDTGVLLLTAGLHRIDIYYAERAGGSAVFVFKPDSSLRFYPLPEGCDVEDVVSANQSTHQSTQGTVLGASTEDDAGNGAGTAAPSVYACDPTLGYTKIKALYKTSASPDVWAILETGQKHYITSPASFNTYQCDWSKIRVVSSATLNRYPNASLVRTPQNTAVYHLFSRPDTKWLKIALPSPTVFISYPGNYWGNIARINGLDLAAYPDVKLVKVAAGSNIYLLEGSTKRLIKNESVFERLNFEWAEVATLNQTHLDYYEDGSIVE</sequence>
<dbReference type="InterPro" id="IPR050991">
    <property type="entry name" value="ECM_Regulatory_Proteins"/>
</dbReference>
<evidence type="ECO:0008006" key="7">
    <source>
        <dbReference type="Google" id="ProtNLM"/>
    </source>
</evidence>
<dbReference type="STRING" id="1797542.A3J59_00740"/>
<evidence type="ECO:0000259" key="4">
    <source>
        <dbReference type="PROSITE" id="PS51820"/>
    </source>
</evidence>
<dbReference type="PROSITE" id="PS50853">
    <property type="entry name" value="FN3"/>
    <property type="match status" value="1"/>
</dbReference>
<dbReference type="Gene3D" id="2.60.40.380">
    <property type="entry name" value="Purple acid phosphatase-like, N-terminal"/>
    <property type="match status" value="2"/>
</dbReference>
<dbReference type="PANTHER" id="PTHR46708:SF2">
    <property type="entry name" value="FIBRONECTIN TYPE-III DOMAIN-CONTAINING PROTEIN"/>
    <property type="match status" value="1"/>
</dbReference>
<dbReference type="InterPro" id="IPR036116">
    <property type="entry name" value="FN3_sf"/>
</dbReference>
<protein>
    <recommendedName>
        <fullName evidence="7">PA14 domain-containing protein</fullName>
    </recommendedName>
</protein>
<dbReference type="InterPro" id="IPR011658">
    <property type="entry name" value="PA14_dom"/>
</dbReference>
<gene>
    <name evidence="5" type="ORF">A3J59_00740</name>
</gene>